<dbReference type="InParanoid" id="E9HI95"/>
<proteinExistence type="predicted"/>
<reference evidence="1 2" key="1">
    <citation type="journal article" date="2011" name="Science">
        <title>The ecoresponsive genome of Daphnia pulex.</title>
        <authorList>
            <person name="Colbourne J.K."/>
            <person name="Pfrender M.E."/>
            <person name="Gilbert D."/>
            <person name="Thomas W.K."/>
            <person name="Tucker A."/>
            <person name="Oakley T.H."/>
            <person name="Tokishita S."/>
            <person name="Aerts A."/>
            <person name="Arnold G.J."/>
            <person name="Basu M.K."/>
            <person name="Bauer D.J."/>
            <person name="Caceres C.E."/>
            <person name="Carmel L."/>
            <person name="Casola C."/>
            <person name="Choi J.H."/>
            <person name="Detter J.C."/>
            <person name="Dong Q."/>
            <person name="Dusheyko S."/>
            <person name="Eads B.D."/>
            <person name="Frohlich T."/>
            <person name="Geiler-Samerotte K.A."/>
            <person name="Gerlach D."/>
            <person name="Hatcher P."/>
            <person name="Jogdeo S."/>
            <person name="Krijgsveld J."/>
            <person name="Kriventseva E.V."/>
            <person name="Kultz D."/>
            <person name="Laforsch C."/>
            <person name="Lindquist E."/>
            <person name="Lopez J."/>
            <person name="Manak J.R."/>
            <person name="Muller J."/>
            <person name="Pangilinan J."/>
            <person name="Patwardhan R.P."/>
            <person name="Pitluck S."/>
            <person name="Pritham E.J."/>
            <person name="Rechtsteiner A."/>
            <person name="Rho M."/>
            <person name="Rogozin I.B."/>
            <person name="Sakarya O."/>
            <person name="Salamov A."/>
            <person name="Schaack S."/>
            <person name="Shapiro H."/>
            <person name="Shiga Y."/>
            <person name="Skalitzky C."/>
            <person name="Smith Z."/>
            <person name="Souvorov A."/>
            <person name="Sung W."/>
            <person name="Tang Z."/>
            <person name="Tsuchiya D."/>
            <person name="Tu H."/>
            <person name="Vos H."/>
            <person name="Wang M."/>
            <person name="Wolf Y.I."/>
            <person name="Yamagata H."/>
            <person name="Yamada T."/>
            <person name="Ye Y."/>
            <person name="Shaw J.R."/>
            <person name="Andrews J."/>
            <person name="Crease T.J."/>
            <person name="Tang H."/>
            <person name="Lucas S.M."/>
            <person name="Robertson H.M."/>
            <person name="Bork P."/>
            <person name="Koonin E.V."/>
            <person name="Zdobnov E.M."/>
            <person name="Grigoriev I.V."/>
            <person name="Lynch M."/>
            <person name="Boore J.L."/>
        </authorList>
    </citation>
    <scope>NUCLEOTIDE SEQUENCE [LARGE SCALE GENOMIC DNA]</scope>
</reference>
<dbReference type="KEGG" id="dpx:DAPPUDRAFT_259999"/>
<evidence type="ECO:0000313" key="2">
    <source>
        <dbReference type="Proteomes" id="UP000000305"/>
    </source>
</evidence>
<keyword evidence="2" id="KW-1185">Reference proteome</keyword>
<organism evidence="1 2">
    <name type="scientific">Daphnia pulex</name>
    <name type="common">Water flea</name>
    <dbReference type="NCBI Taxonomy" id="6669"/>
    <lineage>
        <taxon>Eukaryota</taxon>
        <taxon>Metazoa</taxon>
        <taxon>Ecdysozoa</taxon>
        <taxon>Arthropoda</taxon>
        <taxon>Crustacea</taxon>
        <taxon>Branchiopoda</taxon>
        <taxon>Diplostraca</taxon>
        <taxon>Cladocera</taxon>
        <taxon>Anomopoda</taxon>
        <taxon>Daphniidae</taxon>
        <taxon>Daphnia</taxon>
    </lineage>
</organism>
<dbReference type="Proteomes" id="UP000000305">
    <property type="component" value="Unassembled WGS sequence"/>
</dbReference>
<accession>E9HI95</accession>
<gene>
    <name evidence="1" type="ORF">DAPPUDRAFT_259999</name>
</gene>
<name>E9HI95_DAPPU</name>
<protein>
    <submittedName>
        <fullName evidence="1">Uncharacterized protein</fullName>
    </submittedName>
</protein>
<evidence type="ECO:0000313" key="1">
    <source>
        <dbReference type="EMBL" id="EFX68539.1"/>
    </source>
</evidence>
<dbReference type="AlphaFoldDB" id="E9HI95"/>
<dbReference type="HOGENOM" id="CLU_2280179_0_0_1"/>
<sequence>MGDDERSTKRIAVRLGPPNNKRISTINDTSHEVWGPRHFGGVGGGPLRTSSTWRVCSAALAEASSNSKGNHRTGPKGRGYRQLFAILGTKWTTVMMMMDNFE</sequence>
<dbReference type="EMBL" id="GL732653">
    <property type="protein sequence ID" value="EFX68539.1"/>
    <property type="molecule type" value="Genomic_DNA"/>
</dbReference>